<reference evidence="1" key="1">
    <citation type="submission" date="2022-04" db="EMBL/GenBank/DDBJ databases">
        <title>A functionally conserved STORR gene fusion in Papaver species that diverged 16.8 million years ago.</title>
        <authorList>
            <person name="Catania T."/>
        </authorList>
    </citation>
    <scope>NUCLEOTIDE SEQUENCE</scope>
    <source>
        <strain evidence="1">S-188037</strain>
    </source>
</reference>
<name>A0AAD4S0K3_9MAGN</name>
<evidence type="ECO:0000313" key="2">
    <source>
        <dbReference type="Proteomes" id="UP001202328"/>
    </source>
</evidence>
<proteinExistence type="predicted"/>
<sequence>MDSSFSTIFSLLSEKDVNVIYHLEKNNYWEVHVDIKGVCKKMSKVWQLFLGKKAQSLLETSDTHKLHGKNQLEVQWLTRFHYFLNTKFVKPGGFVTNVFGFDLADKSYDMERRHEEIQRIIYLSDVKIIKD</sequence>
<gene>
    <name evidence="1" type="ORF">MKW98_030838</name>
</gene>
<evidence type="ECO:0000313" key="1">
    <source>
        <dbReference type="EMBL" id="KAI3850778.1"/>
    </source>
</evidence>
<dbReference type="Proteomes" id="UP001202328">
    <property type="component" value="Unassembled WGS sequence"/>
</dbReference>
<protein>
    <submittedName>
        <fullName evidence="1">Uncharacterized protein</fullName>
    </submittedName>
</protein>
<dbReference type="AlphaFoldDB" id="A0AAD4S0K3"/>
<organism evidence="1 2">
    <name type="scientific">Papaver atlanticum</name>
    <dbReference type="NCBI Taxonomy" id="357466"/>
    <lineage>
        <taxon>Eukaryota</taxon>
        <taxon>Viridiplantae</taxon>
        <taxon>Streptophyta</taxon>
        <taxon>Embryophyta</taxon>
        <taxon>Tracheophyta</taxon>
        <taxon>Spermatophyta</taxon>
        <taxon>Magnoliopsida</taxon>
        <taxon>Ranunculales</taxon>
        <taxon>Papaveraceae</taxon>
        <taxon>Papaveroideae</taxon>
        <taxon>Papaver</taxon>
    </lineage>
</organism>
<comment type="caution">
    <text evidence="1">The sequence shown here is derived from an EMBL/GenBank/DDBJ whole genome shotgun (WGS) entry which is preliminary data.</text>
</comment>
<keyword evidence="2" id="KW-1185">Reference proteome</keyword>
<accession>A0AAD4S0K3</accession>
<dbReference type="EMBL" id="JAJJMB010015994">
    <property type="protein sequence ID" value="KAI3850778.1"/>
    <property type="molecule type" value="Genomic_DNA"/>
</dbReference>